<evidence type="ECO:0000259" key="2">
    <source>
        <dbReference type="SMART" id="SM00922"/>
    </source>
</evidence>
<dbReference type="EMBL" id="CP012159">
    <property type="protein sequence ID" value="AKT40206.1"/>
    <property type="molecule type" value="Genomic_DNA"/>
</dbReference>
<dbReference type="GO" id="GO:0046872">
    <property type="term" value="F:metal ion binding"/>
    <property type="evidence" value="ECO:0007669"/>
    <property type="project" value="UniProtKB-KW"/>
</dbReference>
<evidence type="ECO:0000313" key="3">
    <source>
        <dbReference type="EMBL" id="AKT40206.1"/>
    </source>
</evidence>
<dbReference type="KEGG" id="ccro:CMC5_043590"/>
<dbReference type="AlphaFoldDB" id="A0A0K1EH66"/>
<sequence>MKGDSPMLELRIEEARVEDVALGDGRRGFVVTLFDDGGRGGLGEATPLSGFSPEDVASCAQALHEVSARVGAAWPAMRGTAPALATTATPKDEVASWMDRFAPGLDRVPSARFALETALLDLLGQQLRLSVAASLGGACAYAEVPVNGLAVAADGPEVLVEAGHALVARGMRCLKVKLRGRDDAAFAAELEALRALRRAVEPPGGLELRLDANGVWSLEEARRRLDALAPLRPRFVEQPVAAEALDQLGPCAVPWAADESLGVPGMAERLLEADGCVAFVLKPAALGLLRAHTLGTMAQARGLGVVVTHFMDGPVALAAACELALGLPSAPLACGLDVHAGLRAWPSLPVPQRRLEGVVVASGRAGLGVAS</sequence>
<dbReference type="Gene3D" id="3.30.390.10">
    <property type="entry name" value="Enolase-like, N-terminal domain"/>
    <property type="match status" value="1"/>
</dbReference>
<dbReference type="SUPFAM" id="SSF51604">
    <property type="entry name" value="Enolase C-terminal domain-like"/>
    <property type="match status" value="1"/>
</dbReference>
<dbReference type="SFLD" id="SFLDS00001">
    <property type="entry name" value="Enolase"/>
    <property type="match status" value="1"/>
</dbReference>
<dbReference type="Pfam" id="PF13378">
    <property type="entry name" value="MR_MLE_C"/>
    <property type="match status" value="1"/>
</dbReference>
<dbReference type="GO" id="GO:0009063">
    <property type="term" value="P:amino acid catabolic process"/>
    <property type="evidence" value="ECO:0007669"/>
    <property type="project" value="InterPro"/>
</dbReference>
<dbReference type="SMART" id="SM00922">
    <property type="entry name" value="MR_MLE"/>
    <property type="match status" value="1"/>
</dbReference>
<evidence type="ECO:0000313" key="4">
    <source>
        <dbReference type="Proteomes" id="UP000067626"/>
    </source>
</evidence>
<dbReference type="PANTHER" id="PTHR48073:SF2">
    <property type="entry name" value="O-SUCCINYLBENZOATE SYNTHASE"/>
    <property type="match status" value="1"/>
</dbReference>
<accession>A0A0K1EH66</accession>
<dbReference type="RefSeq" id="WP_245677676.1">
    <property type="nucleotide sequence ID" value="NZ_CP012159.1"/>
</dbReference>
<dbReference type="Proteomes" id="UP000067626">
    <property type="component" value="Chromosome"/>
</dbReference>
<keyword evidence="1" id="KW-0479">Metal-binding</keyword>
<dbReference type="PROSITE" id="PS00909">
    <property type="entry name" value="MR_MLE_2"/>
    <property type="match status" value="1"/>
</dbReference>
<keyword evidence="4" id="KW-1185">Reference proteome</keyword>
<feature type="domain" description="Mandelate racemase/muconate lactonizing enzyme C-terminal" evidence="2">
    <location>
        <begin position="156"/>
        <end position="254"/>
    </location>
</feature>
<dbReference type="Gene3D" id="3.20.20.120">
    <property type="entry name" value="Enolase-like C-terminal domain"/>
    <property type="match status" value="1"/>
</dbReference>
<dbReference type="InterPro" id="IPR029065">
    <property type="entry name" value="Enolase_C-like"/>
</dbReference>
<proteinExistence type="predicted"/>
<dbReference type="GO" id="GO:0003824">
    <property type="term" value="F:catalytic activity"/>
    <property type="evidence" value="ECO:0007669"/>
    <property type="project" value="UniProtKB-ARBA"/>
</dbReference>
<dbReference type="PANTHER" id="PTHR48073">
    <property type="entry name" value="O-SUCCINYLBENZOATE SYNTHASE-RELATED"/>
    <property type="match status" value="1"/>
</dbReference>
<reference evidence="3 4" key="1">
    <citation type="submission" date="2015-07" db="EMBL/GenBank/DDBJ databases">
        <title>Genome analysis of myxobacterium Chondromyces crocatus Cm c5 reveals a high potential for natural compound synthesis and the genetic basis for the loss of fruiting body formation.</title>
        <authorList>
            <person name="Zaburannyi N."/>
            <person name="Bunk B."/>
            <person name="Maier J."/>
            <person name="Overmann J."/>
            <person name="Mueller R."/>
        </authorList>
    </citation>
    <scope>NUCLEOTIDE SEQUENCE [LARGE SCALE GENOMIC DNA]</scope>
    <source>
        <strain evidence="3 4">Cm c5</strain>
    </source>
</reference>
<dbReference type="InterPro" id="IPR018110">
    <property type="entry name" value="Mandel_Rmase/mucon_lact_enz_CS"/>
</dbReference>
<dbReference type="InterPro" id="IPR013342">
    <property type="entry name" value="Mandelate_racemase_C"/>
</dbReference>
<gene>
    <name evidence="3" type="ORF">CMC5_043590</name>
</gene>
<evidence type="ECO:0000256" key="1">
    <source>
        <dbReference type="ARBA" id="ARBA00022723"/>
    </source>
</evidence>
<protein>
    <submittedName>
        <fullName evidence="3">O-succinylbenzoate synthase</fullName>
    </submittedName>
</protein>
<dbReference type="STRING" id="52.CMC5_043590"/>
<dbReference type="InterPro" id="IPR029017">
    <property type="entry name" value="Enolase-like_N"/>
</dbReference>
<name>A0A0K1EH66_CHOCO</name>
<dbReference type="InterPro" id="IPR036849">
    <property type="entry name" value="Enolase-like_C_sf"/>
</dbReference>
<organism evidence="3 4">
    <name type="scientific">Chondromyces crocatus</name>
    <dbReference type="NCBI Taxonomy" id="52"/>
    <lineage>
        <taxon>Bacteria</taxon>
        <taxon>Pseudomonadati</taxon>
        <taxon>Myxococcota</taxon>
        <taxon>Polyangia</taxon>
        <taxon>Polyangiales</taxon>
        <taxon>Polyangiaceae</taxon>
        <taxon>Chondromyces</taxon>
    </lineage>
</organism>
<dbReference type="SUPFAM" id="SSF54826">
    <property type="entry name" value="Enolase N-terminal domain-like"/>
    <property type="match status" value="1"/>
</dbReference>
<dbReference type="SFLD" id="SFLDG00180">
    <property type="entry name" value="muconate_cycloisomerase"/>
    <property type="match status" value="1"/>
</dbReference>
<dbReference type="SFLD" id="SFLDF00009">
    <property type="entry name" value="o-succinylbenzoate_synthase"/>
    <property type="match status" value="1"/>
</dbReference>